<accession>A0A645IV79</accession>
<comment type="caution">
    <text evidence="1">The sequence shown here is derived from an EMBL/GenBank/DDBJ whole genome shotgun (WGS) entry which is preliminary data.</text>
</comment>
<proteinExistence type="predicted"/>
<dbReference type="EMBL" id="VSSQ01115808">
    <property type="protein sequence ID" value="MPN51083.1"/>
    <property type="molecule type" value="Genomic_DNA"/>
</dbReference>
<dbReference type="AlphaFoldDB" id="A0A645IV79"/>
<evidence type="ECO:0000313" key="1">
    <source>
        <dbReference type="EMBL" id="MPN51083.1"/>
    </source>
</evidence>
<gene>
    <name evidence="1" type="ORF">SDC9_198724</name>
</gene>
<organism evidence="1">
    <name type="scientific">bioreactor metagenome</name>
    <dbReference type="NCBI Taxonomy" id="1076179"/>
    <lineage>
        <taxon>unclassified sequences</taxon>
        <taxon>metagenomes</taxon>
        <taxon>ecological metagenomes</taxon>
    </lineage>
</organism>
<protein>
    <submittedName>
        <fullName evidence="1">Uncharacterized protein</fullName>
    </submittedName>
</protein>
<reference evidence="1" key="1">
    <citation type="submission" date="2019-08" db="EMBL/GenBank/DDBJ databases">
        <authorList>
            <person name="Kucharzyk K."/>
            <person name="Murdoch R.W."/>
            <person name="Higgins S."/>
            <person name="Loffler F."/>
        </authorList>
    </citation>
    <scope>NUCLEOTIDE SEQUENCE</scope>
</reference>
<sequence length="60" mass="6965">MPKEDGWEALCEVDVDPNYTVKRGLSDVVEIYEVRMNKDMEIDGFTLKETKLKAMPDKGW</sequence>
<name>A0A645IV79_9ZZZZ</name>